<dbReference type="SUPFAM" id="SSF51905">
    <property type="entry name" value="FAD/NAD(P)-binding domain"/>
    <property type="match status" value="1"/>
</dbReference>
<keyword evidence="4" id="KW-0274">FAD</keyword>
<dbReference type="InterPro" id="IPR007867">
    <property type="entry name" value="GMC_OxRtase_C"/>
</dbReference>
<dbReference type="Gene3D" id="3.50.50.60">
    <property type="entry name" value="FAD/NAD(P)-binding domain"/>
    <property type="match status" value="2"/>
</dbReference>
<evidence type="ECO:0000256" key="4">
    <source>
        <dbReference type="ARBA" id="ARBA00022827"/>
    </source>
</evidence>
<feature type="domain" description="Glucose-methanol-choline oxidoreductase N-terminal" evidence="6">
    <location>
        <begin position="76"/>
        <end position="336"/>
    </location>
</feature>
<sequence length="560" mass="62307">MASTDRYDAIVIGSGISGGWAAKELTEKGLRVLMLDRGHMVEHGEDYTYDGKPAYEVPARNIMPDPIKQSDYFIAQHGYVAPSNQAFYNNDRLNPYDYGAGSKFYWIRPGAVGGKSLIWGRWSFRWSPADFEANKREGIGGDWPIRYEDLVPWYSYVEKYIGVSGSREKLPYLPDSEFQPPMPMNIAEKWMKQRLETQFPGRKMINARLSNMTEDKPEQNRTKCQLRNQCGNGCSFGAYFSTQAVTLPAARATGRLTLRSDAVVTNLDYDPATKKVSGVRFVDAKTGQAETVTARLVFLCASTLASTQILMNSRPAGSGKSHFDSSGTLGRYIMDHIFRVGVKGDIPGMEEFIEYGRRPGAIYVPRFRNNGDSEDVGFKRGYGYQGGAYREPSKPVGFGASMKQGMRKYGGWKFQMGAFGECLPYEDNYVALSPDKTDRFGMPLMQFNVTFRDNEMRMMADAREQGEKMLRAAGLTNVTSSVREHVPGDAIHEMGGARMGADPRASVLNQWSQAHDASNLFVTDGAQMASISCVNPSLTFMALTARAVDHAVKEMKAGRV</sequence>
<feature type="domain" description="Glucose-methanol-choline oxidoreductase C-terminal" evidence="7">
    <location>
        <begin position="424"/>
        <end position="543"/>
    </location>
</feature>
<dbReference type="GO" id="GO:0016614">
    <property type="term" value="F:oxidoreductase activity, acting on CH-OH group of donors"/>
    <property type="evidence" value="ECO:0007669"/>
    <property type="project" value="InterPro"/>
</dbReference>
<dbReference type="Pfam" id="PF00732">
    <property type="entry name" value="GMC_oxred_N"/>
    <property type="match status" value="1"/>
</dbReference>
<dbReference type="Proteomes" id="UP000590524">
    <property type="component" value="Unassembled WGS sequence"/>
</dbReference>
<keyword evidence="3" id="KW-0285">Flavoprotein</keyword>
<dbReference type="AlphaFoldDB" id="A0A7W6LL65"/>
<keyword evidence="9" id="KW-1185">Reference proteome</keyword>
<dbReference type="RefSeq" id="WP_188080336.1">
    <property type="nucleotide sequence ID" value="NZ_JACIEU010000001.1"/>
</dbReference>
<evidence type="ECO:0000256" key="1">
    <source>
        <dbReference type="ARBA" id="ARBA00001974"/>
    </source>
</evidence>
<reference evidence="8 9" key="1">
    <citation type="submission" date="2020-08" db="EMBL/GenBank/DDBJ databases">
        <title>Genomic Encyclopedia of Type Strains, Phase IV (KMG-IV): sequencing the most valuable type-strain genomes for metagenomic binning, comparative biology and taxonomic classification.</title>
        <authorList>
            <person name="Goeker M."/>
        </authorList>
    </citation>
    <scope>NUCLEOTIDE SEQUENCE [LARGE SCALE GENOMIC DNA]</scope>
    <source>
        <strain evidence="8 9">DSM 19371</strain>
    </source>
</reference>
<dbReference type="InterPro" id="IPR051473">
    <property type="entry name" value="P2Ox-like"/>
</dbReference>
<evidence type="ECO:0000259" key="7">
    <source>
        <dbReference type="Pfam" id="PF05199"/>
    </source>
</evidence>
<evidence type="ECO:0000313" key="8">
    <source>
        <dbReference type="EMBL" id="MBB4146373.1"/>
    </source>
</evidence>
<organism evidence="8 9">
    <name type="scientific">Sphingobium scionense</name>
    <dbReference type="NCBI Taxonomy" id="1404341"/>
    <lineage>
        <taxon>Bacteria</taxon>
        <taxon>Pseudomonadati</taxon>
        <taxon>Pseudomonadota</taxon>
        <taxon>Alphaproteobacteria</taxon>
        <taxon>Sphingomonadales</taxon>
        <taxon>Sphingomonadaceae</taxon>
        <taxon>Sphingobium</taxon>
    </lineage>
</organism>
<evidence type="ECO:0000256" key="3">
    <source>
        <dbReference type="ARBA" id="ARBA00022630"/>
    </source>
</evidence>
<evidence type="ECO:0000256" key="5">
    <source>
        <dbReference type="ARBA" id="ARBA00023002"/>
    </source>
</evidence>
<dbReference type="Pfam" id="PF05199">
    <property type="entry name" value="GMC_oxred_C"/>
    <property type="match status" value="1"/>
</dbReference>
<dbReference type="SUPFAM" id="SSF54373">
    <property type="entry name" value="FAD-linked reductases, C-terminal domain"/>
    <property type="match status" value="1"/>
</dbReference>
<protein>
    <submittedName>
        <fullName evidence="8">Choline dehydrogenase-like flavoprotein</fullName>
    </submittedName>
</protein>
<accession>A0A7W6LL65</accession>
<dbReference type="InterPro" id="IPR000172">
    <property type="entry name" value="GMC_OxRdtase_N"/>
</dbReference>
<dbReference type="Pfam" id="PF13450">
    <property type="entry name" value="NAD_binding_8"/>
    <property type="match status" value="1"/>
</dbReference>
<dbReference type="InterPro" id="IPR036188">
    <property type="entry name" value="FAD/NAD-bd_sf"/>
</dbReference>
<dbReference type="PANTHER" id="PTHR42784">
    <property type="entry name" value="PYRANOSE 2-OXIDASE"/>
    <property type="match status" value="1"/>
</dbReference>
<keyword evidence="5" id="KW-0560">Oxidoreductase</keyword>
<dbReference type="GO" id="GO:0050660">
    <property type="term" value="F:flavin adenine dinucleotide binding"/>
    <property type="evidence" value="ECO:0007669"/>
    <property type="project" value="InterPro"/>
</dbReference>
<proteinExistence type="inferred from homology"/>
<comment type="caution">
    <text evidence="8">The sequence shown here is derived from an EMBL/GenBank/DDBJ whole genome shotgun (WGS) entry which is preliminary data.</text>
</comment>
<comment type="similarity">
    <text evidence="2">Belongs to the GMC oxidoreductase family.</text>
</comment>
<evidence type="ECO:0000259" key="6">
    <source>
        <dbReference type="Pfam" id="PF00732"/>
    </source>
</evidence>
<name>A0A7W6LL65_9SPHN</name>
<evidence type="ECO:0000256" key="2">
    <source>
        <dbReference type="ARBA" id="ARBA00010790"/>
    </source>
</evidence>
<gene>
    <name evidence="8" type="ORF">GGQ90_000126</name>
</gene>
<dbReference type="PANTHER" id="PTHR42784:SF1">
    <property type="entry name" value="PYRANOSE 2-OXIDASE"/>
    <property type="match status" value="1"/>
</dbReference>
<dbReference type="EMBL" id="JACIEU010000001">
    <property type="protein sequence ID" value="MBB4146373.1"/>
    <property type="molecule type" value="Genomic_DNA"/>
</dbReference>
<comment type="cofactor">
    <cofactor evidence="1">
        <name>FAD</name>
        <dbReference type="ChEBI" id="CHEBI:57692"/>
    </cofactor>
</comment>
<evidence type="ECO:0000313" key="9">
    <source>
        <dbReference type="Proteomes" id="UP000590524"/>
    </source>
</evidence>